<accession>A0ABW1YSM3</accession>
<evidence type="ECO:0000313" key="2">
    <source>
        <dbReference type="EMBL" id="MFC6635757.1"/>
    </source>
</evidence>
<gene>
    <name evidence="2" type="ORF">ACFQBM_21010</name>
</gene>
<dbReference type="Pfam" id="PF13304">
    <property type="entry name" value="AAA_21"/>
    <property type="match status" value="1"/>
</dbReference>
<dbReference type="RefSeq" id="WP_193195010.1">
    <property type="nucleotide sequence ID" value="NZ_JACZFR010000072.1"/>
</dbReference>
<protein>
    <submittedName>
        <fullName evidence="2">AAA family ATPase</fullName>
    </submittedName>
</protein>
<dbReference type="InterPro" id="IPR003959">
    <property type="entry name" value="ATPase_AAA_core"/>
</dbReference>
<proteinExistence type="predicted"/>
<evidence type="ECO:0000313" key="3">
    <source>
        <dbReference type="Proteomes" id="UP001596425"/>
    </source>
</evidence>
<dbReference type="PANTHER" id="PTHR43581">
    <property type="entry name" value="ATP/GTP PHOSPHATASE"/>
    <property type="match status" value="1"/>
</dbReference>
<reference evidence="3" key="1">
    <citation type="journal article" date="2019" name="Int. J. Syst. Evol. Microbiol.">
        <title>The Global Catalogue of Microorganisms (GCM) 10K type strain sequencing project: providing services to taxonomists for standard genome sequencing and annotation.</title>
        <authorList>
            <consortium name="The Broad Institute Genomics Platform"/>
            <consortium name="The Broad Institute Genome Sequencing Center for Infectious Disease"/>
            <person name="Wu L."/>
            <person name="Ma J."/>
        </authorList>
    </citation>
    <scope>NUCLEOTIDE SEQUENCE [LARGE SCALE GENOMIC DNA]</scope>
    <source>
        <strain evidence="3">CGMCC 1.13718</strain>
    </source>
</reference>
<dbReference type="InterPro" id="IPR003593">
    <property type="entry name" value="AAA+_ATPase"/>
</dbReference>
<dbReference type="InterPro" id="IPR051396">
    <property type="entry name" value="Bact_Antivir_Def_Nuclease"/>
</dbReference>
<dbReference type="SMART" id="SM00382">
    <property type="entry name" value="AAA"/>
    <property type="match status" value="1"/>
</dbReference>
<organism evidence="2 3">
    <name type="scientific">Microbulbifer taiwanensis</name>
    <dbReference type="NCBI Taxonomy" id="986746"/>
    <lineage>
        <taxon>Bacteria</taxon>
        <taxon>Pseudomonadati</taxon>
        <taxon>Pseudomonadota</taxon>
        <taxon>Gammaproteobacteria</taxon>
        <taxon>Cellvibrionales</taxon>
        <taxon>Microbulbiferaceae</taxon>
        <taxon>Microbulbifer</taxon>
    </lineage>
</organism>
<dbReference type="Proteomes" id="UP001596425">
    <property type="component" value="Unassembled WGS sequence"/>
</dbReference>
<dbReference type="Gene3D" id="3.40.50.300">
    <property type="entry name" value="P-loop containing nucleotide triphosphate hydrolases"/>
    <property type="match status" value="2"/>
</dbReference>
<dbReference type="SUPFAM" id="SSF52540">
    <property type="entry name" value="P-loop containing nucleoside triphosphate hydrolases"/>
    <property type="match status" value="1"/>
</dbReference>
<keyword evidence="3" id="KW-1185">Reference proteome</keyword>
<comment type="caution">
    <text evidence="2">The sequence shown here is derived from an EMBL/GenBank/DDBJ whole genome shotgun (WGS) entry which is preliminary data.</text>
</comment>
<feature type="domain" description="AAA+ ATPase" evidence="1">
    <location>
        <begin position="25"/>
        <end position="273"/>
    </location>
</feature>
<sequence length="454" mass="51700">MTTDKISIRNVKNVTHLDVRFEYPGSSIIVLTGRNGVGKTTIIKAFKLPRDPNIFGRFSGDFALREGSLVEIELDGYSKFTFTYNGRLKALDTKDGLPDERDLFSELPIPFGDRFSRFSTIAGLDSELKISIASSDYKNADGLIRFLSEVYSSRKFDDLKQARIKGNTYYFILKGNDYYIREDHFSSGEYFLIQLYRLVTSGAKLILIDEVDVALDAVAQANLYSALRPLLQVYDARIILVSHSLEFMSTVDDGGLYYLEECSGTIKLEQYSFGYVKSDLFGFKGYDRYFLTEDEVLEGFVEYLLKVFPVSHYYQHTTIGVNGANQLQKLVEKNDRDQIFLSSENVICIVDGDVFPQLRADYDGPTLILCSPVNDIEVYIFDNRDSVLPDVDLPTYTESTNVKKASKAYWKYLTVDQNINKARLYGLIVDSEPKKVRELVQKISDFLTFEGGKR</sequence>
<dbReference type="EMBL" id="JBHSVR010000001">
    <property type="protein sequence ID" value="MFC6635757.1"/>
    <property type="molecule type" value="Genomic_DNA"/>
</dbReference>
<name>A0ABW1YSM3_9GAMM</name>
<evidence type="ECO:0000259" key="1">
    <source>
        <dbReference type="SMART" id="SM00382"/>
    </source>
</evidence>
<dbReference type="InterPro" id="IPR027417">
    <property type="entry name" value="P-loop_NTPase"/>
</dbReference>
<dbReference type="PANTHER" id="PTHR43581:SF2">
    <property type="entry name" value="EXCINUCLEASE ATPASE SUBUNIT"/>
    <property type="match status" value="1"/>
</dbReference>
<dbReference type="CDD" id="cd00267">
    <property type="entry name" value="ABC_ATPase"/>
    <property type="match status" value="1"/>
</dbReference>